<comment type="caution">
    <text evidence="31">The sequence shown here is derived from an EMBL/GenBank/DDBJ whole genome shotgun (WGS) entry which is preliminary data.</text>
</comment>
<keyword evidence="6" id="KW-0597">Phosphoprotein</keyword>
<keyword evidence="7" id="KW-0285">Flavoprotein</keyword>
<evidence type="ECO:0000256" key="14">
    <source>
        <dbReference type="ARBA" id="ARBA00023128"/>
    </source>
</evidence>
<dbReference type="CDD" id="cd02440">
    <property type="entry name" value="AdoMet_MTases"/>
    <property type="match status" value="1"/>
</dbReference>
<comment type="catalytic activity">
    <reaction evidence="25">
        <text>(2S)-2-methylbutanoyl-CoA + oxidized [electron-transfer flavoprotein] + H(+) = (2E)-2-methylbut-2-enoyl-CoA + reduced [electron-transfer flavoprotein]</text>
        <dbReference type="Rhea" id="RHEA:48256"/>
        <dbReference type="Rhea" id="RHEA-COMP:10685"/>
        <dbReference type="Rhea" id="RHEA-COMP:10686"/>
        <dbReference type="ChEBI" id="CHEBI:15378"/>
        <dbReference type="ChEBI" id="CHEBI:57337"/>
        <dbReference type="ChEBI" id="CHEBI:57692"/>
        <dbReference type="ChEBI" id="CHEBI:58307"/>
        <dbReference type="ChEBI" id="CHEBI:88166"/>
    </reaction>
    <physiologicalReaction direction="left-to-right" evidence="25">
        <dbReference type="Rhea" id="RHEA:48257"/>
    </physiologicalReaction>
</comment>
<dbReference type="AlphaFoldDB" id="A0A9P4TDP2"/>
<comment type="catalytic activity">
    <reaction evidence="20">
        <text>2-methylbutanoyl-CoA + oxidized [electron-transfer flavoprotein] + H(+) = (2E)-2-methylbut-2-enoyl-CoA + reduced [electron-transfer flavoprotein]</text>
        <dbReference type="Rhea" id="RHEA:43780"/>
        <dbReference type="Rhea" id="RHEA-COMP:10685"/>
        <dbReference type="Rhea" id="RHEA-COMP:10686"/>
        <dbReference type="ChEBI" id="CHEBI:15378"/>
        <dbReference type="ChEBI" id="CHEBI:57336"/>
        <dbReference type="ChEBI" id="CHEBI:57337"/>
        <dbReference type="ChEBI" id="CHEBI:57692"/>
        <dbReference type="ChEBI" id="CHEBI:58307"/>
        <dbReference type="EC" id="1.3.8.5"/>
    </reaction>
    <physiologicalReaction direction="left-to-right" evidence="20">
        <dbReference type="Rhea" id="RHEA:43781"/>
    </physiologicalReaction>
</comment>
<dbReference type="FunFam" id="2.40.110.10:FF:000001">
    <property type="entry name" value="Acyl-CoA dehydrogenase, mitochondrial"/>
    <property type="match status" value="1"/>
</dbReference>
<feature type="compositionally biased region" description="Low complexity" evidence="27">
    <location>
        <begin position="19"/>
        <end position="31"/>
    </location>
</feature>
<keyword evidence="11" id="KW-0007">Acetylation</keyword>
<evidence type="ECO:0000256" key="25">
    <source>
        <dbReference type="ARBA" id="ARBA00049552"/>
    </source>
</evidence>
<evidence type="ECO:0000256" key="26">
    <source>
        <dbReference type="ARBA" id="ARBA00051903"/>
    </source>
</evidence>
<evidence type="ECO:0000256" key="12">
    <source>
        <dbReference type="ARBA" id="ARBA00023002"/>
    </source>
</evidence>
<evidence type="ECO:0000259" key="28">
    <source>
        <dbReference type="Pfam" id="PF00441"/>
    </source>
</evidence>
<dbReference type="InterPro" id="IPR029063">
    <property type="entry name" value="SAM-dependent_MTases_sf"/>
</dbReference>
<dbReference type="InterPro" id="IPR009100">
    <property type="entry name" value="AcylCoA_DH/oxidase_NM_dom_sf"/>
</dbReference>
<evidence type="ECO:0000256" key="15">
    <source>
        <dbReference type="ARBA" id="ARBA00037895"/>
    </source>
</evidence>
<feature type="domain" description="Acyl-CoA oxidase/dehydrogenase middle" evidence="29">
    <location>
        <begin position="182"/>
        <end position="277"/>
    </location>
</feature>
<dbReference type="CDD" id="cd01158">
    <property type="entry name" value="SCAD_SBCAD"/>
    <property type="match status" value="1"/>
</dbReference>
<dbReference type="Pfam" id="PF02771">
    <property type="entry name" value="Acyl-CoA_dh_N"/>
    <property type="match status" value="1"/>
</dbReference>
<dbReference type="SUPFAM" id="SSF47203">
    <property type="entry name" value="Acyl-CoA dehydrogenase C-terminal domain-like"/>
    <property type="match status" value="1"/>
</dbReference>
<comment type="subcellular location">
    <subcellularLocation>
        <location evidence="2">Mitochondrion matrix</location>
    </subcellularLocation>
</comment>
<evidence type="ECO:0000256" key="27">
    <source>
        <dbReference type="SAM" id="MobiDB-lite"/>
    </source>
</evidence>
<dbReference type="Pfam" id="PF10294">
    <property type="entry name" value="Methyltransf_16"/>
    <property type="match status" value="1"/>
</dbReference>
<keyword evidence="13" id="KW-0443">Lipid metabolism</keyword>
<dbReference type="EC" id="1.3.8.5" evidence="16"/>
<dbReference type="GO" id="GO:0006631">
    <property type="term" value="P:fatty acid metabolic process"/>
    <property type="evidence" value="ECO:0007669"/>
    <property type="project" value="UniProtKB-KW"/>
</dbReference>
<dbReference type="SUPFAM" id="SSF53335">
    <property type="entry name" value="S-adenosyl-L-methionine-dependent methyltransferases"/>
    <property type="match status" value="1"/>
</dbReference>
<dbReference type="Gene3D" id="2.40.110.10">
    <property type="entry name" value="Butyryl-CoA Dehydrogenase, subunit A, domain 2"/>
    <property type="match status" value="1"/>
</dbReference>
<dbReference type="InterPro" id="IPR019410">
    <property type="entry name" value="Methyltransf_16"/>
</dbReference>
<dbReference type="PROSITE" id="PS00073">
    <property type="entry name" value="ACYL_COA_DH_2"/>
    <property type="match status" value="1"/>
</dbReference>
<organism evidence="31 32">
    <name type="scientific">Curvularia kusanoi</name>
    <name type="common">Cochliobolus kusanoi</name>
    <dbReference type="NCBI Taxonomy" id="90978"/>
    <lineage>
        <taxon>Eukaryota</taxon>
        <taxon>Fungi</taxon>
        <taxon>Dikarya</taxon>
        <taxon>Ascomycota</taxon>
        <taxon>Pezizomycotina</taxon>
        <taxon>Dothideomycetes</taxon>
        <taxon>Pleosporomycetidae</taxon>
        <taxon>Pleosporales</taxon>
        <taxon>Pleosporineae</taxon>
        <taxon>Pleosporaceae</taxon>
        <taxon>Curvularia</taxon>
    </lineage>
</organism>
<comment type="similarity">
    <text evidence="4">Belongs to the acyl-CoA dehydrogenase family.</text>
</comment>
<dbReference type="InterPro" id="IPR036250">
    <property type="entry name" value="AcylCo_DH-like_C"/>
</dbReference>
<dbReference type="GO" id="GO:0003853">
    <property type="term" value="F:short-chain 2-methyl fatty acyl-CoA dehydrogenase activity"/>
    <property type="evidence" value="ECO:0007669"/>
    <property type="project" value="UniProtKB-EC"/>
</dbReference>
<protein>
    <recommendedName>
        <fullName evidence="17">Short/branched chain specific acyl-CoA dehydrogenase, mitochondrial</fullName>
        <ecNumber evidence="16">1.3.8.5</ecNumber>
    </recommendedName>
    <alternativeName>
        <fullName evidence="19">2-methyl branched chain acyl-CoA dehydrogenase</fullName>
    </alternativeName>
    <alternativeName>
        <fullName evidence="18">2-methylbutyryl-coenzyme A dehydrogenase</fullName>
    </alternativeName>
</protein>
<dbReference type="Gene3D" id="3.40.50.150">
    <property type="entry name" value="Vaccinia Virus protein VP39"/>
    <property type="match status" value="1"/>
</dbReference>
<evidence type="ECO:0000256" key="17">
    <source>
        <dbReference type="ARBA" id="ARBA00039850"/>
    </source>
</evidence>
<dbReference type="GO" id="GO:0008757">
    <property type="term" value="F:S-adenosylmethionine-dependent methyltransferase activity"/>
    <property type="evidence" value="ECO:0007669"/>
    <property type="project" value="UniProtKB-ARBA"/>
</dbReference>
<keyword evidence="9" id="KW-0276">Fatty acid metabolism</keyword>
<reference evidence="31" key="1">
    <citation type="submission" date="2019-04" db="EMBL/GenBank/DDBJ databases">
        <title>Sequencing of skin fungus with MAO and IRED activity.</title>
        <authorList>
            <person name="Marsaioli A.J."/>
            <person name="Bonatto J.M.C."/>
            <person name="Reis Junior O."/>
        </authorList>
    </citation>
    <scope>NUCLEOTIDE SEQUENCE</scope>
    <source>
        <strain evidence="31">30M1</strain>
    </source>
</reference>
<keyword evidence="10" id="KW-0809">Transit peptide</keyword>
<dbReference type="Gene3D" id="1.10.540.10">
    <property type="entry name" value="Acyl-CoA dehydrogenase/oxidase, N-terminal domain"/>
    <property type="match status" value="1"/>
</dbReference>
<sequence>MSSIAARSLRPLARAAATAATASSRRALRPAVSRAVPQTRSLSSTTPRRDAAVDITDIPPTPITHLSETEAMMGEAVAKFASEVILPKAREMDEAEAMDPAVVEQLFEQGLMGIEIPEEYGGSGMNFTSAIIAIEELARVDPSVSVMCDVHNTLVNTAILKWGSEHIKKKFLPKLATETVGSFCLSEPVSGSDAFALATKATRTDNGYKISGSKMWITNSMEAGFFIVFANLAPEKKYKGITAFIVEKGAKGFSIAKKEKKLGIKASSTCVINFDDVEIPKENLLGEEGKGYQYAIGLLNEGRIGIAAQMTGLALGAFENAAGYAWNDRKQFGQLIGEFQGMQHQFAQAWVEICAARALVYNAARKKEAGEDFVMDAAMAKLYASQVAGKVSGQAVEWMGGMGFVREGLAEKYFRDSKIGAIYEGTSNIQLTTIAKHLQKMYTNVKRKDLSTVSGVSTPIPVDSGYVSQDENEDEEDEVAAEELTASIRADPFERTFATRWLTSLISRVEEMDLSEEARSQIVDDAAFILSSFSDSGKDEAEEALTRDFSFPTPHNTPIAITLNDAPLTGADHTDVGLQSWGASIVLSSMMCAEPARFGLSTPPLAERPSIIELGAGTGLVSLTLAKLLPTLSIYQAGISATDYHPTVLANLQDNINTNFPPGESVNMPVSALALDWSLPPPDLASSADFLVAADVVYAPQHAAWLRDCAAQLMTPEGVFWLIVTVRQNGKFEGIPDTVEEAFAPEKCPRDDKGRRFGVVERTGLEKRRGVGRGDELGYRLYKIGWVEV</sequence>
<evidence type="ECO:0000256" key="1">
    <source>
        <dbReference type="ARBA" id="ARBA00001974"/>
    </source>
</evidence>
<dbReference type="FunFam" id="1.10.540.10:FF:000012">
    <property type="entry name" value="Acyl-CoA dehydrogenase short/branched chain"/>
    <property type="match status" value="1"/>
</dbReference>
<dbReference type="PANTHER" id="PTHR43884:SF1">
    <property type="entry name" value="SHORT_BRANCHED CHAIN SPECIFIC ACYL-COA DEHYDROGENASE, MITOCHONDRIAL"/>
    <property type="match status" value="1"/>
</dbReference>
<dbReference type="InterPro" id="IPR046373">
    <property type="entry name" value="Acyl-CoA_Oxase/DH_mid-dom_sf"/>
</dbReference>
<name>A0A9P4TDP2_CURKU</name>
<comment type="catalytic activity">
    <reaction evidence="24">
        <text>hexanoyl-CoA + oxidized [electron-transfer flavoprotein] + H(+) = (2E)-hexenoyl-CoA + reduced [electron-transfer flavoprotein]</text>
        <dbReference type="Rhea" id="RHEA:43464"/>
        <dbReference type="Rhea" id="RHEA-COMP:10685"/>
        <dbReference type="Rhea" id="RHEA-COMP:10686"/>
        <dbReference type="ChEBI" id="CHEBI:15378"/>
        <dbReference type="ChEBI" id="CHEBI:57692"/>
        <dbReference type="ChEBI" id="CHEBI:58307"/>
        <dbReference type="ChEBI" id="CHEBI:62077"/>
        <dbReference type="ChEBI" id="CHEBI:62620"/>
    </reaction>
    <physiologicalReaction direction="left-to-right" evidence="24">
        <dbReference type="Rhea" id="RHEA:43465"/>
    </physiologicalReaction>
</comment>
<dbReference type="PANTHER" id="PTHR43884">
    <property type="entry name" value="ACYL-COA DEHYDROGENASE"/>
    <property type="match status" value="1"/>
</dbReference>
<comment type="cofactor">
    <cofactor evidence="1">
        <name>FAD</name>
        <dbReference type="ChEBI" id="CHEBI:57692"/>
    </cofactor>
</comment>
<keyword evidence="14" id="KW-0496">Mitochondrion</keyword>
<comment type="catalytic activity">
    <reaction evidence="21">
        <text>valproyl-CoA + oxidized [electron-transfer flavoprotein] + H(+) = (2E)-2-propylpent-2-enoyl-CoA + reduced [electron-transfer flavoprotein]</text>
        <dbReference type="Rhea" id="RHEA:65344"/>
        <dbReference type="Rhea" id="RHEA-COMP:10685"/>
        <dbReference type="Rhea" id="RHEA-COMP:10686"/>
        <dbReference type="ChEBI" id="CHEBI:15378"/>
        <dbReference type="ChEBI" id="CHEBI:57692"/>
        <dbReference type="ChEBI" id="CHEBI:58307"/>
        <dbReference type="ChEBI" id="CHEBI:156457"/>
        <dbReference type="ChEBI" id="CHEBI:156458"/>
    </reaction>
    <physiologicalReaction direction="left-to-right" evidence="21">
        <dbReference type="Rhea" id="RHEA:65345"/>
    </physiologicalReaction>
</comment>
<evidence type="ECO:0000256" key="7">
    <source>
        <dbReference type="ARBA" id="ARBA00022630"/>
    </source>
</evidence>
<dbReference type="GO" id="GO:0005759">
    <property type="term" value="C:mitochondrial matrix"/>
    <property type="evidence" value="ECO:0007669"/>
    <property type="project" value="UniProtKB-SubCell"/>
</dbReference>
<evidence type="ECO:0000256" key="3">
    <source>
        <dbReference type="ARBA" id="ARBA00005198"/>
    </source>
</evidence>
<evidence type="ECO:0000256" key="6">
    <source>
        <dbReference type="ARBA" id="ARBA00022553"/>
    </source>
</evidence>
<evidence type="ECO:0000313" key="32">
    <source>
        <dbReference type="Proteomes" id="UP000801428"/>
    </source>
</evidence>
<accession>A0A9P4TDP2</accession>
<evidence type="ECO:0000256" key="11">
    <source>
        <dbReference type="ARBA" id="ARBA00022990"/>
    </source>
</evidence>
<dbReference type="OrthoDB" id="10262177at2759"/>
<gene>
    <name evidence="31" type="ORF">E8E13_000865</name>
</gene>
<evidence type="ECO:0000256" key="24">
    <source>
        <dbReference type="ARBA" id="ARBA00049192"/>
    </source>
</evidence>
<comment type="subunit">
    <text evidence="5">Homotetramer.</text>
</comment>
<dbReference type="Gene3D" id="1.20.140.10">
    <property type="entry name" value="Butyryl-CoA Dehydrogenase, subunit A, domain 3"/>
    <property type="match status" value="1"/>
</dbReference>
<dbReference type="FunFam" id="1.20.140.10:FF:000002">
    <property type="entry name" value="Acyl-CoA dehydrogenase short/branched chain"/>
    <property type="match status" value="1"/>
</dbReference>
<dbReference type="InterPro" id="IPR006091">
    <property type="entry name" value="Acyl-CoA_Oxase/DH_mid-dom"/>
</dbReference>
<evidence type="ECO:0000256" key="13">
    <source>
        <dbReference type="ARBA" id="ARBA00023098"/>
    </source>
</evidence>
<evidence type="ECO:0000259" key="30">
    <source>
        <dbReference type="Pfam" id="PF02771"/>
    </source>
</evidence>
<evidence type="ECO:0000256" key="9">
    <source>
        <dbReference type="ARBA" id="ARBA00022832"/>
    </source>
</evidence>
<evidence type="ECO:0000256" key="10">
    <source>
        <dbReference type="ARBA" id="ARBA00022946"/>
    </source>
</evidence>
<dbReference type="EMBL" id="SWKU01000011">
    <property type="protein sequence ID" value="KAF3002373.1"/>
    <property type="molecule type" value="Genomic_DNA"/>
</dbReference>
<feature type="domain" description="Acyl-CoA dehydrogenase/oxidase N-terminal" evidence="30">
    <location>
        <begin position="67"/>
        <end position="177"/>
    </location>
</feature>
<feature type="domain" description="Acyl-CoA dehydrogenase/oxidase C-terminal" evidence="28">
    <location>
        <begin position="289"/>
        <end position="438"/>
    </location>
</feature>
<dbReference type="InterPro" id="IPR013786">
    <property type="entry name" value="AcylCoA_DH/ox_N"/>
</dbReference>
<comment type="pathway">
    <text evidence="15">Amino-acid degradation; L-isoleucine degradation.</text>
</comment>
<dbReference type="Proteomes" id="UP000801428">
    <property type="component" value="Unassembled WGS sequence"/>
</dbReference>
<dbReference type="Pfam" id="PF02770">
    <property type="entry name" value="Acyl-CoA_dh_M"/>
    <property type="match status" value="1"/>
</dbReference>
<keyword evidence="32" id="KW-1185">Reference proteome</keyword>
<evidence type="ECO:0000256" key="16">
    <source>
        <dbReference type="ARBA" id="ARBA00039036"/>
    </source>
</evidence>
<evidence type="ECO:0000259" key="29">
    <source>
        <dbReference type="Pfam" id="PF02770"/>
    </source>
</evidence>
<evidence type="ECO:0000256" key="20">
    <source>
        <dbReference type="ARBA" id="ARBA00048235"/>
    </source>
</evidence>
<dbReference type="InterPro" id="IPR006089">
    <property type="entry name" value="Acyl-CoA_DH_CS"/>
</dbReference>
<evidence type="ECO:0000256" key="2">
    <source>
        <dbReference type="ARBA" id="ARBA00004305"/>
    </source>
</evidence>
<evidence type="ECO:0000256" key="21">
    <source>
        <dbReference type="ARBA" id="ARBA00048307"/>
    </source>
</evidence>
<dbReference type="SUPFAM" id="SSF56645">
    <property type="entry name" value="Acyl-CoA dehydrogenase NM domain-like"/>
    <property type="match status" value="1"/>
</dbReference>
<evidence type="ECO:0000256" key="8">
    <source>
        <dbReference type="ARBA" id="ARBA00022827"/>
    </source>
</evidence>
<evidence type="ECO:0000256" key="22">
    <source>
        <dbReference type="ARBA" id="ARBA00048592"/>
    </source>
</evidence>
<evidence type="ECO:0000313" key="31">
    <source>
        <dbReference type="EMBL" id="KAF3002373.1"/>
    </source>
</evidence>
<evidence type="ECO:0000256" key="4">
    <source>
        <dbReference type="ARBA" id="ARBA00009347"/>
    </source>
</evidence>
<comment type="catalytic activity">
    <reaction evidence="26">
        <text>2-methylpropanoyl-CoA + oxidized [electron-transfer flavoprotein] + H(+) = 2-methylpropenoyl-CoA + reduced [electron-transfer flavoprotein]</text>
        <dbReference type="Rhea" id="RHEA:44180"/>
        <dbReference type="Rhea" id="RHEA-COMP:10685"/>
        <dbReference type="Rhea" id="RHEA-COMP:10686"/>
        <dbReference type="ChEBI" id="CHEBI:15378"/>
        <dbReference type="ChEBI" id="CHEBI:57338"/>
        <dbReference type="ChEBI" id="CHEBI:57692"/>
        <dbReference type="ChEBI" id="CHEBI:58307"/>
        <dbReference type="ChEBI" id="CHEBI:62500"/>
    </reaction>
    <physiologicalReaction direction="left-to-right" evidence="26">
        <dbReference type="Rhea" id="RHEA:44181"/>
    </physiologicalReaction>
</comment>
<dbReference type="GO" id="GO:0050660">
    <property type="term" value="F:flavin adenine dinucleotide binding"/>
    <property type="evidence" value="ECO:0007669"/>
    <property type="project" value="InterPro"/>
</dbReference>
<evidence type="ECO:0000256" key="5">
    <source>
        <dbReference type="ARBA" id="ARBA00011881"/>
    </source>
</evidence>
<keyword evidence="12" id="KW-0560">Oxidoreductase</keyword>
<proteinExistence type="inferred from homology"/>
<dbReference type="Pfam" id="PF00441">
    <property type="entry name" value="Acyl-CoA_dh_1"/>
    <property type="match status" value="1"/>
</dbReference>
<dbReference type="InterPro" id="IPR037069">
    <property type="entry name" value="AcylCoA_DH/ox_N_sf"/>
</dbReference>
<feature type="compositionally biased region" description="Polar residues" evidence="27">
    <location>
        <begin position="36"/>
        <end position="46"/>
    </location>
</feature>
<comment type="catalytic activity">
    <reaction evidence="22">
        <text>(2R)-2-methylbutanoyl-CoA + oxidized [electron-transfer flavoprotein] + H(+) = ethylacryloyl-CoA + reduced [electron-transfer flavoprotein]</text>
        <dbReference type="Rhea" id="RHEA:65296"/>
        <dbReference type="Rhea" id="RHEA-COMP:10685"/>
        <dbReference type="Rhea" id="RHEA-COMP:10686"/>
        <dbReference type="ChEBI" id="CHEBI:15378"/>
        <dbReference type="ChEBI" id="CHEBI:57692"/>
        <dbReference type="ChEBI" id="CHEBI:58307"/>
        <dbReference type="ChEBI" id="CHEBI:156439"/>
        <dbReference type="ChEBI" id="CHEBI:156440"/>
    </reaction>
    <physiologicalReaction direction="left-to-right" evidence="22">
        <dbReference type="Rhea" id="RHEA:65297"/>
    </physiologicalReaction>
</comment>
<keyword evidence="8" id="KW-0274">FAD</keyword>
<feature type="region of interest" description="Disordered" evidence="27">
    <location>
        <begin position="19"/>
        <end position="62"/>
    </location>
</feature>
<evidence type="ECO:0000256" key="23">
    <source>
        <dbReference type="ARBA" id="ARBA00049096"/>
    </source>
</evidence>
<dbReference type="GO" id="GO:0046395">
    <property type="term" value="P:carboxylic acid catabolic process"/>
    <property type="evidence" value="ECO:0007669"/>
    <property type="project" value="UniProtKB-ARBA"/>
</dbReference>
<evidence type="ECO:0000256" key="19">
    <source>
        <dbReference type="ARBA" id="ARBA00042821"/>
    </source>
</evidence>
<dbReference type="PROSITE" id="PS00072">
    <property type="entry name" value="ACYL_COA_DH_1"/>
    <property type="match status" value="1"/>
</dbReference>
<comment type="catalytic activity">
    <reaction evidence="23">
        <text>butanoyl-CoA + oxidized [electron-transfer flavoprotein] + H(+) = (2E)-butenoyl-CoA + reduced [electron-transfer flavoprotein]</text>
        <dbReference type="Rhea" id="RHEA:24004"/>
        <dbReference type="Rhea" id="RHEA-COMP:10685"/>
        <dbReference type="Rhea" id="RHEA-COMP:10686"/>
        <dbReference type="ChEBI" id="CHEBI:15378"/>
        <dbReference type="ChEBI" id="CHEBI:57332"/>
        <dbReference type="ChEBI" id="CHEBI:57371"/>
        <dbReference type="ChEBI" id="CHEBI:57692"/>
        <dbReference type="ChEBI" id="CHEBI:58307"/>
    </reaction>
    <physiologicalReaction direction="left-to-right" evidence="23">
        <dbReference type="Rhea" id="RHEA:24005"/>
    </physiologicalReaction>
</comment>
<dbReference type="InterPro" id="IPR009075">
    <property type="entry name" value="AcylCo_DH/oxidase_C"/>
</dbReference>
<evidence type="ECO:0000256" key="18">
    <source>
        <dbReference type="ARBA" id="ARBA00041537"/>
    </source>
</evidence>
<comment type="pathway">
    <text evidence="3">Lipid metabolism; mitochondrial fatty acid beta-oxidation.</text>
</comment>